<dbReference type="Pfam" id="PF00397">
    <property type="entry name" value="WW"/>
    <property type="match status" value="1"/>
</dbReference>
<dbReference type="PROSITE" id="PS01159">
    <property type="entry name" value="WW_DOMAIN_1"/>
    <property type="match status" value="1"/>
</dbReference>
<dbReference type="SUPFAM" id="SSF51045">
    <property type="entry name" value="WW domain"/>
    <property type="match status" value="1"/>
</dbReference>
<evidence type="ECO:0000256" key="1">
    <source>
        <dbReference type="SAM" id="MobiDB-lite"/>
    </source>
</evidence>
<proteinExistence type="predicted"/>
<dbReference type="Gene3D" id="2.20.70.10">
    <property type="match status" value="1"/>
</dbReference>
<dbReference type="Proteomes" id="UP000605986">
    <property type="component" value="Unassembled WGS sequence"/>
</dbReference>
<feature type="region of interest" description="Disordered" evidence="1">
    <location>
        <begin position="1"/>
        <end position="90"/>
    </location>
</feature>
<dbReference type="InterPro" id="IPR001202">
    <property type="entry name" value="WW_dom"/>
</dbReference>
<dbReference type="OrthoDB" id="2530521at2759"/>
<feature type="compositionally biased region" description="Polar residues" evidence="1">
    <location>
        <begin position="57"/>
        <end position="75"/>
    </location>
</feature>
<evidence type="ECO:0000313" key="3">
    <source>
        <dbReference type="EMBL" id="KAF4447139.1"/>
    </source>
</evidence>
<dbReference type="PROSITE" id="PS50020">
    <property type="entry name" value="WW_DOMAIN_2"/>
    <property type="match status" value="1"/>
</dbReference>
<gene>
    <name evidence="3" type="ORF">F53441_9284</name>
</gene>
<evidence type="ECO:0000259" key="2">
    <source>
        <dbReference type="PROSITE" id="PS50020"/>
    </source>
</evidence>
<feature type="compositionally biased region" description="Polar residues" evidence="1">
    <location>
        <begin position="16"/>
        <end position="26"/>
    </location>
</feature>
<organism evidence="3 4">
    <name type="scientific">Fusarium austroafricanum</name>
    <dbReference type="NCBI Taxonomy" id="2364996"/>
    <lineage>
        <taxon>Eukaryota</taxon>
        <taxon>Fungi</taxon>
        <taxon>Dikarya</taxon>
        <taxon>Ascomycota</taxon>
        <taxon>Pezizomycotina</taxon>
        <taxon>Sordariomycetes</taxon>
        <taxon>Hypocreomycetidae</taxon>
        <taxon>Hypocreales</taxon>
        <taxon>Nectriaceae</taxon>
        <taxon>Fusarium</taxon>
        <taxon>Fusarium concolor species complex</taxon>
    </lineage>
</organism>
<name>A0A8H4KC38_9HYPO</name>
<sequence length="186" mass="20440">MRPTKEPSRDQIPAEDSNTTAYNATNGGKIMDGSSRGRGDGGSFDSFRRRLHKEQWRASSSKVSINPTSLPTSSVPPRLFEPPVGRVKSPTPIRQLALPKDFPPPPFRAAAANLAPTQATAPSGQSSTFIPHLYEGPSEPAVPAPSFPYAPLAPPGWRVHWSGRYKQWYYRDILSGQSQWVPPSYK</sequence>
<comment type="caution">
    <text evidence="3">The sequence shown here is derived from an EMBL/GenBank/DDBJ whole genome shotgun (WGS) entry which is preliminary data.</text>
</comment>
<dbReference type="InterPro" id="IPR036020">
    <property type="entry name" value="WW_dom_sf"/>
</dbReference>
<accession>A0A8H4KC38</accession>
<dbReference type="AlphaFoldDB" id="A0A8H4KC38"/>
<reference evidence="3" key="1">
    <citation type="submission" date="2020-01" db="EMBL/GenBank/DDBJ databases">
        <title>Identification and distribution of gene clusters putatively required for synthesis of sphingolipid metabolism inhibitors in phylogenetically diverse species of the filamentous fungus Fusarium.</title>
        <authorList>
            <person name="Kim H.-S."/>
            <person name="Busman M."/>
            <person name="Brown D.W."/>
            <person name="Divon H."/>
            <person name="Uhlig S."/>
            <person name="Proctor R.H."/>
        </authorList>
    </citation>
    <scope>NUCLEOTIDE SEQUENCE</scope>
    <source>
        <strain evidence="3">NRRL 53441</strain>
    </source>
</reference>
<dbReference type="EMBL" id="JAADJG010000414">
    <property type="protein sequence ID" value="KAF4447139.1"/>
    <property type="molecule type" value="Genomic_DNA"/>
</dbReference>
<keyword evidence="4" id="KW-1185">Reference proteome</keyword>
<protein>
    <recommendedName>
        <fullName evidence="2">WW domain-containing protein</fullName>
    </recommendedName>
</protein>
<evidence type="ECO:0000313" key="4">
    <source>
        <dbReference type="Proteomes" id="UP000605986"/>
    </source>
</evidence>
<feature type="domain" description="WW" evidence="2">
    <location>
        <begin position="151"/>
        <end position="185"/>
    </location>
</feature>